<organism evidence="7 10">
    <name type="scientific">Allgaiera indica</name>
    <dbReference type="NCBI Taxonomy" id="765699"/>
    <lineage>
        <taxon>Bacteria</taxon>
        <taxon>Pseudomonadati</taxon>
        <taxon>Pseudomonadota</taxon>
        <taxon>Alphaproteobacteria</taxon>
        <taxon>Rhodobacterales</taxon>
        <taxon>Paracoccaceae</taxon>
        <taxon>Allgaiera</taxon>
    </lineage>
</organism>
<dbReference type="RefSeq" id="WP_035842713.1">
    <property type="nucleotide sequence ID" value="NZ_BNAB01000001.1"/>
</dbReference>
<feature type="compositionally biased region" description="Basic and acidic residues" evidence="5">
    <location>
        <begin position="1"/>
        <end position="10"/>
    </location>
</feature>
<dbReference type="InterPro" id="IPR041468">
    <property type="entry name" value="HTH_ParB/Spo0J"/>
</dbReference>
<evidence type="ECO:0000256" key="5">
    <source>
        <dbReference type="SAM" id="MobiDB-lite"/>
    </source>
</evidence>
<keyword evidence="3 7" id="KW-0238">DNA-binding</keyword>
<evidence type="ECO:0000313" key="10">
    <source>
        <dbReference type="Proteomes" id="UP000634647"/>
    </source>
</evidence>
<dbReference type="FunFam" id="3.90.1530.30:FF:000001">
    <property type="entry name" value="Chromosome partitioning protein ParB"/>
    <property type="match status" value="1"/>
</dbReference>
<reference evidence="7" key="3">
    <citation type="submission" date="2023-06" db="EMBL/GenBank/DDBJ databases">
        <authorList>
            <person name="Sun Q."/>
            <person name="Zhou Y."/>
        </authorList>
    </citation>
    <scope>NUCLEOTIDE SEQUENCE</scope>
    <source>
        <strain evidence="7">CGMCC 1.10859</strain>
    </source>
</reference>
<dbReference type="Gene3D" id="3.90.1530.30">
    <property type="match status" value="1"/>
</dbReference>
<dbReference type="Pfam" id="PF23552">
    <property type="entry name" value="ParB_C"/>
    <property type="match status" value="1"/>
</dbReference>
<dbReference type="Proteomes" id="UP000199541">
    <property type="component" value="Unassembled WGS sequence"/>
</dbReference>
<evidence type="ECO:0000256" key="4">
    <source>
        <dbReference type="ARBA" id="ARBA00025472"/>
    </source>
</evidence>
<evidence type="ECO:0000313" key="7">
    <source>
        <dbReference type="EMBL" id="GHD98242.1"/>
    </source>
</evidence>
<dbReference type="CDD" id="cd16393">
    <property type="entry name" value="SPO0J_N"/>
    <property type="match status" value="1"/>
</dbReference>
<evidence type="ECO:0000256" key="1">
    <source>
        <dbReference type="ARBA" id="ARBA00006295"/>
    </source>
</evidence>
<comment type="function">
    <text evidence="4">Involved in chromosome partition. Localize to both poles of the predivisional cell following completion of DNA replication. Binds to the DNA origin of replication.</text>
</comment>
<dbReference type="Pfam" id="PF02195">
    <property type="entry name" value="ParB_N"/>
    <property type="match status" value="1"/>
</dbReference>
<dbReference type="GO" id="GO:0005694">
    <property type="term" value="C:chromosome"/>
    <property type="evidence" value="ECO:0007669"/>
    <property type="project" value="TreeGrafter"/>
</dbReference>
<dbReference type="EMBL" id="BNAB01000001">
    <property type="protein sequence ID" value="GHD98242.1"/>
    <property type="molecule type" value="Genomic_DNA"/>
</dbReference>
<keyword evidence="2" id="KW-0159">Chromosome partition</keyword>
<dbReference type="Proteomes" id="UP000634647">
    <property type="component" value="Unassembled WGS sequence"/>
</dbReference>
<dbReference type="InterPro" id="IPR036086">
    <property type="entry name" value="ParB/Sulfiredoxin_sf"/>
</dbReference>
<feature type="domain" description="ParB-like N-terminal" evidence="6">
    <location>
        <begin position="41"/>
        <end position="133"/>
    </location>
</feature>
<dbReference type="Gene3D" id="1.10.10.2830">
    <property type="match status" value="1"/>
</dbReference>
<evidence type="ECO:0000256" key="2">
    <source>
        <dbReference type="ARBA" id="ARBA00022829"/>
    </source>
</evidence>
<reference evidence="7" key="1">
    <citation type="journal article" date="2014" name="Int. J. Syst. Evol. Microbiol.">
        <title>Complete genome sequence of Corynebacterium casei LMG S-19264T (=DSM 44701T), isolated from a smear-ripened cheese.</title>
        <authorList>
            <consortium name="US DOE Joint Genome Institute (JGI-PGF)"/>
            <person name="Walter F."/>
            <person name="Albersmeier A."/>
            <person name="Kalinowski J."/>
            <person name="Ruckert C."/>
        </authorList>
    </citation>
    <scope>NUCLEOTIDE SEQUENCE</scope>
    <source>
        <strain evidence="7">CGMCC 1.10859</strain>
    </source>
</reference>
<dbReference type="SMART" id="SM00470">
    <property type="entry name" value="ParB"/>
    <property type="match status" value="1"/>
</dbReference>
<name>A0AAN4UND2_9RHOB</name>
<dbReference type="InterPro" id="IPR057240">
    <property type="entry name" value="ParB_dimer_C"/>
</dbReference>
<evidence type="ECO:0000313" key="9">
    <source>
        <dbReference type="Proteomes" id="UP000199541"/>
    </source>
</evidence>
<dbReference type="GO" id="GO:0045881">
    <property type="term" value="P:positive regulation of sporulation resulting in formation of a cellular spore"/>
    <property type="evidence" value="ECO:0007669"/>
    <property type="project" value="TreeGrafter"/>
</dbReference>
<dbReference type="AlphaFoldDB" id="A0AAN4UND2"/>
<protein>
    <submittedName>
        <fullName evidence="7">Chromosome segregation DNA-binding protein</fullName>
    </submittedName>
</protein>
<comment type="similarity">
    <text evidence="1">Belongs to the ParB family.</text>
</comment>
<evidence type="ECO:0000313" key="8">
    <source>
        <dbReference type="EMBL" id="SDW50929.1"/>
    </source>
</evidence>
<feature type="compositionally biased region" description="Basic and acidic residues" evidence="5">
    <location>
        <begin position="34"/>
        <end position="58"/>
    </location>
</feature>
<keyword evidence="9" id="KW-1185">Reference proteome</keyword>
<comment type="caution">
    <text evidence="7">The sequence shown here is derived from an EMBL/GenBank/DDBJ whole genome shotgun (WGS) entry which is preliminary data.</text>
</comment>
<dbReference type="NCBIfam" id="TIGR00180">
    <property type="entry name" value="parB_part"/>
    <property type="match status" value="1"/>
</dbReference>
<dbReference type="Pfam" id="PF17762">
    <property type="entry name" value="HTH_ParB"/>
    <property type="match status" value="1"/>
</dbReference>
<proteinExistence type="inferred from homology"/>
<dbReference type="InterPro" id="IPR050336">
    <property type="entry name" value="Chromosome_partition/occlusion"/>
</dbReference>
<feature type="region of interest" description="Disordered" evidence="5">
    <location>
        <begin position="226"/>
        <end position="248"/>
    </location>
</feature>
<dbReference type="GO" id="GO:0003677">
    <property type="term" value="F:DNA binding"/>
    <property type="evidence" value="ECO:0007669"/>
    <property type="project" value="UniProtKB-KW"/>
</dbReference>
<reference evidence="8 9" key="2">
    <citation type="submission" date="2016-10" db="EMBL/GenBank/DDBJ databases">
        <authorList>
            <person name="Varghese N."/>
            <person name="Submissions S."/>
        </authorList>
    </citation>
    <scope>NUCLEOTIDE SEQUENCE [LARGE SCALE GENOMIC DNA]</scope>
    <source>
        <strain evidence="8 9">DSM 24802</strain>
    </source>
</reference>
<dbReference type="PANTHER" id="PTHR33375:SF1">
    <property type="entry name" value="CHROMOSOME-PARTITIONING PROTEIN PARB-RELATED"/>
    <property type="match status" value="1"/>
</dbReference>
<dbReference type="SUPFAM" id="SSF110849">
    <property type="entry name" value="ParB/Sulfiredoxin"/>
    <property type="match status" value="1"/>
</dbReference>
<dbReference type="EMBL" id="FNOB01000004">
    <property type="protein sequence ID" value="SDW50929.1"/>
    <property type="molecule type" value="Genomic_DNA"/>
</dbReference>
<dbReference type="InterPro" id="IPR004437">
    <property type="entry name" value="ParB/RepB/Spo0J"/>
</dbReference>
<accession>A0AAN4UND2</accession>
<gene>
    <name evidence="7" type="primary">spo0J</name>
    <name evidence="7" type="ORF">GCM10008024_00970</name>
    <name evidence="8" type="ORF">SAMN05444006_104119</name>
</gene>
<evidence type="ECO:0000259" key="6">
    <source>
        <dbReference type="SMART" id="SM00470"/>
    </source>
</evidence>
<dbReference type="InterPro" id="IPR003115">
    <property type="entry name" value="ParB_N"/>
</dbReference>
<dbReference type="PANTHER" id="PTHR33375">
    <property type="entry name" value="CHROMOSOME-PARTITIONING PROTEIN PARB-RELATED"/>
    <property type="match status" value="1"/>
</dbReference>
<feature type="region of interest" description="Disordered" evidence="5">
    <location>
        <begin position="1"/>
        <end position="58"/>
    </location>
</feature>
<dbReference type="GO" id="GO:0007059">
    <property type="term" value="P:chromosome segregation"/>
    <property type="evidence" value="ECO:0007669"/>
    <property type="project" value="UniProtKB-KW"/>
</dbReference>
<sequence>MSDKKPERRGLGRGLSALMADVAPAAADSATGEPRPRRPDLTVPVERIRPNPDQPRRDFDRDALEELAESIRAKGVIQPLIVRPDPGSAGNYEIVAGERRWRAAQIAQLHEVPVLVRDFSDTEVLEVAIIENIQRADLNPVEEAMAYRQLMDRFGHTQEKLAEGLSKSRSHIANIMRLLQLPDGVLTYLREGKLTAGHARALITTGNPEELARKIIAKGLSVREAERLAKAPPKGSPRPRGATAEKDADTRALEQDLSANLGMKVQIDHRSVDGDGTLTLHYRSLEQLDELCRILSVSPLDVSR</sequence>
<evidence type="ECO:0000256" key="3">
    <source>
        <dbReference type="ARBA" id="ARBA00023125"/>
    </source>
</evidence>
<dbReference type="FunFam" id="1.10.10.2830:FF:000001">
    <property type="entry name" value="Chromosome partitioning protein ParB"/>
    <property type="match status" value="1"/>
</dbReference>
<feature type="compositionally biased region" description="Low complexity" evidence="5">
    <location>
        <begin position="15"/>
        <end position="30"/>
    </location>
</feature>